<evidence type="ECO:0000259" key="7">
    <source>
        <dbReference type="PROSITE" id="PS50026"/>
    </source>
</evidence>
<dbReference type="SUPFAM" id="SSF48726">
    <property type="entry name" value="Immunoglobulin"/>
    <property type="match status" value="1"/>
</dbReference>
<name>A0A183ACB0_9TREM</name>
<dbReference type="Proteomes" id="UP000272942">
    <property type="component" value="Unassembled WGS sequence"/>
</dbReference>
<dbReference type="Gene3D" id="2.10.25.10">
    <property type="entry name" value="Laminin"/>
    <property type="match status" value="2"/>
</dbReference>
<dbReference type="SMART" id="SM00181">
    <property type="entry name" value="EGF"/>
    <property type="match status" value="10"/>
</dbReference>
<dbReference type="PANTHER" id="PTHR24039">
    <property type="entry name" value="FIBRILLIN-RELATED"/>
    <property type="match status" value="1"/>
</dbReference>
<keyword evidence="10" id="KW-1185">Reference proteome</keyword>
<accession>A0A183ACB0</accession>
<evidence type="ECO:0000256" key="1">
    <source>
        <dbReference type="ARBA" id="ARBA00022536"/>
    </source>
</evidence>
<evidence type="ECO:0000256" key="4">
    <source>
        <dbReference type="ARBA" id="ARBA00022837"/>
    </source>
</evidence>
<dbReference type="PANTHER" id="PTHR24039:SF28">
    <property type="entry name" value="EGF-LIKE DOMAIN-CONTAINING PROTEIN"/>
    <property type="match status" value="1"/>
</dbReference>
<sequence length="884" mass="98735">MGLICSNLSGSISFTETELNRQLPHIHTYLTVHISNIRTPPDKCAHVQCHPYAQCHDGQCRCIDGYEGDGHQECQPKMTDECANIRCHPYAECERGRCICRSGYEGDGYYDCRPVQTDPCFNVVCYKNSFCKNGRCQCDPGYTYDPIYQYCRPIRPEKPDIPNLVECFRVVCAGEGEDPCLNVTCQQNSYCQDGRCHCNPGYTYNPTYGYCMPLIVGLCGRVQCHPNAYCENERCQCRPGFEGDGRLTCQPLNIRDPCTFVVCHPQAVCFMGRCTCRLGYQGDGHHYCRPVRPSPCVDSQCPPNAHCVNDRCQCKDGFEDDGYGCRERPVTLVYLGMPLHKDSKRKKLFLSFPSGIPFKELAQCVHGRCVCTPGFVEVQPGLCIECVQENCHPNAQCLPNPQYNKAYSCQCKRGFTGDGIRECQPVGPSEPEIERRCDGPEGCPVRNAECNRVTGKCECRPGYDGDGYRMCAWNCRMCLPDAECDQQNERCNCKPGYYGDGQTYCERIPTTPAPIQVHITGQGDTYRIADLSRPLELRCYVTTRDESITGQWIQPDGSQHAEISITRLSNGTELLLRISRPALTDVGRYHCRAGQVDAFIDVAVEETAIPYDIFLTSDDGILKVRSSGINSSVASLWNIAENNKYGRVAMVADCNTQRIIYTSDYGHSIRWGDANKQQKNLVTTQRFSLLYWASFTDGWMPNGTIQVSDMTGENEGQLIQLNGEPLALSISPSMENSGSSAGRLCWIQRSITNVFALATELHCARLSSDGRQVITQERLRQFSPTEEPSWGMVHHRSTVLWTDATRTVYYSANPAKRVHVRHVCCSNRFQAIAALASCHPSFPMGAVDISVYPVETNTPASVSVPTMNLVVIGKSNGTLVRIIL</sequence>
<evidence type="ECO:0000256" key="2">
    <source>
        <dbReference type="ARBA" id="ARBA00022729"/>
    </source>
</evidence>
<evidence type="ECO:0000259" key="8">
    <source>
        <dbReference type="PROSITE" id="PS50835"/>
    </source>
</evidence>
<keyword evidence="5" id="KW-0325">Glycoprotein</keyword>
<reference evidence="11" key="1">
    <citation type="submission" date="2016-06" db="UniProtKB">
        <authorList>
            <consortium name="WormBaseParasite"/>
        </authorList>
    </citation>
    <scope>IDENTIFICATION</scope>
</reference>
<reference evidence="9 10" key="2">
    <citation type="submission" date="2018-11" db="EMBL/GenBank/DDBJ databases">
        <authorList>
            <consortium name="Pathogen Informatics"/>
        </authorList>
    </citation>
    <scope>NUCLEOTIDE SEQUENCE [LARGE SCALE GENOMIC DNA]</scope>
    <source>
        <strain evidence="9 10">Egypt</strain>
    </source>
</reference>
<evidence type="ECO:0000256" key="5">
    <source>
        <dbReference type="ARBA" id="ARBA00023180"/>
    </source>
</evidence>
<keyword evidence="4" id="KW-0106">Calcium</keyword>
<dbReference type="OrthoDB" id="6375837at2759"/>
<keyword evidence="3" id="KW-0677">Repeat</keyword>
<comment type="caution">
    <text evidence="6">Lacks conserved residue(s) required for the propagation of feature annotation.</text>
</comment>
<dbReference type="InterPro" id="IPR000742">
    <property type="entry name" value="EGF"/>
</dbReference>
<feature type="domain" description="EGF-like" evidence="7">
    <location>
        <begin position="384"/>
        <end position="424"/>
    </location>
</feature>
<keyword evidence="2" id="KW-0732">Signal</keyword>
<organism evidence="11">
    <name type="scientific">Echinostoma caproni</name>
    <dbReference type="NCBI Taxonomy" id="27848"/>
    <lineage>
        <taxon>Eukaryota</taxon>
        <taxon>Metazoa</taxon>
        <taxon>Spiralia</taxon>
        <taxon>Lophotrochozoa</taxon>
        <taxon>Platyhelminthes</taxon>
        <taxon>Trematoda</taxon>
        <taxon>Digenea</taxon>
        <taxon>Plagiorchiida</taxon>
        <taxon>Echinostomata</taxon>
        <taxon>Echinostomatoidea</taxon>
        <taxon>Echinostomatidae</taxon>
        <taxon>Echinostoma</taxon>
    </lineage>
</organism>
<protein>
    <submittedName>
        <fullName evidence="11">EGF-like domain-containing protein</fullName>
    </submittedName>
</protein>
<dbReference type="PROSITE" id="PS50026">
    <property type="entry name" value="EGF_3"/>
    <property type="match status" value="1"/>
</dbReference>
<dbReference type="WBParaSite" id="ECPE_0000460701-mRNA-1">
    <property type="protein sequence ID" value="ECPE_0000460701-mRNA-1"/>
    <property type="gene ID" value="ECPE_0000460701"/>
</dbReference>
<evidence type="ECO:0000313" key="10">
    <source>
        <dbReference type="Proteomes" id="UP000272942"/>
    </source>
</evidence>
<dbReference type="InterPro" id="IPR036179">
    <property type="entry name" value="Ig-like_dom_sf"/>
</dbReference>
<dbReference type="EMBL" id="UZAN01041450">
    <property type="protein sequence ID" value="VDP73055.1"/>
    <property type="molecule type" value="Genomic_DNA"/>
</dbReference>
<evidence type="ECO:0000256" key="6">
    <source>
        <dbReference type="PROSITE-ProRule" id="PRU00076"/>
    </source>
</evidence>
<proteinExistence type="predicted"/>
<dbReference type="InterPro" id="IPR007110">
    <property type="entry name" value="Ig-like_dom"/>
</dbReference>
<evidence type="ECO:0000313" key="9">
    <source>
        <dbReference type="EMBL" id="VDP73055.1"/>
    </source>
</evidence>
<feature type="domain" description="Ig-like" evidence="8">
    <location>
        <begin position="509"/>
        <end position="593"/>
    </location>
</feature>
<evidence type="ECO:0000313" key="11">
    <source>
        <dbReference type="WBParaSite" id="ECPE_0000460701-mRNA-1"/>
    </source>
</evidence>
<gene>
    <name evidence="9" type="ORF">ECPE_LOCUS4595</name>
</gene>
<evidence type="ECO:0000256" key="3">
    <source>
        <dbReference type="ARBA" id="ARBA00022737"/>
    </source>
</evidence>
<dbReference type="PROSITE" id="PS01186">
    <property type="entry name" value="EGF_2"/>
    <property type="match status" value="2"/>
</dbReference>
<dbReference type="PROSITE" id="PS50835">
    <property type="entry name" value="IG_LIKE"/>
    <property type="match status" value="1"/>
</dbReference>
<dbReference type="AlphaFoldDB" id="A0A183ACB0"/>
<keyword evidence="1 6" id="KW-0245">EGF-like domain</keyword>